<dbReference type="RefSeq" id="WP_218155586.1">
    <property type="nucleotide sequence ID" value="NZ_FOZK01000004.1"/>
</dbReference>
<reference evidence="3 4" key="1">
    <citation type="submission" date="2016-10" db="EMBL/GenBank/DDBJ databases">
        <authorList>
            <person name="de Groot N.N."/>
        </authorList>
    </citation>
    <scope>NUCLEOTIDE SEQUENCE [LARGE SCALE GENOMIC DNA]</scope>
    <source>
        <strain evidence="3 4">CGMCC 1.10457</strain>
    </source>
</reference>
<dbReference type="SUPFAM" id="SSF51011">
    <property type="entry name" value="Glycosyl hydrolase domain"/>
    <property type="match status" value="1"/>
</dbReference>
<dbReference type="Gene3D" id="2.60.40.1180">
    <property type="entry name" value="Golgi alpha-mannosidase II"/>
    <property type="match status" value="1"/>
</dbReference>
<dbReference type="SUPFAM" id="SSF51445">
    <property type="entry name" value="(Trans)glycosidases"/>
    <property type="match status" value="1"/>
</dbReference>
<dbReference type="InterPro" id="IPR017853">
    <property type="entry name" value="GH"/>
</dbReference>
<dbReference type="OrthoDB" id="18347at2157"/>
<dbReference type="Gene3D" id="3.20.20.80">
    <property type="entry name" value="Glycosidases"/>
    <property type="match status" value="2"/>
</dbReference>
<dbReference type="PANTHER" id="PTHR10357">
    <property type="entry name" value="ALPHA-AMYLASE FAMILY MEMBER"/>
    <property type="match status" value="1"/>
</dbReference>
<dbReference type="PRINTS" id="PR00110">
    <property type="entry name" value="ALPHAAMYLASE"/>
</dbReference>
<dbReference type="GO" id="GO:0043169">
    <property type="term" value="F:cation binding"/>
    <property type="evidence" value="ECO:0007669"/>
    <property type="project" value="InterPro"/>
</dbReference>
<dbReference type="PANTHER" id="PTHR10357:SF219">
    <property type="entry name" value="MALTOSE ALPHA-D-GLUCOSYLTRANSFERASE"/>
    <property type="match status" value="1"/>
</dbReference>
<dbReference type="InterPro" id="IPR006046">
    <property type="entry name" value="Alpha_amylase"/>
</dbReference>
<keyword evidence="3" id="KW-0808">Transferase</keyword>
<feature type="domain" description="Glycosyl hydrolase family 13 catalytic" evidence="2">
    <location>
        <begin position="15"/>
        <end position="356"/>
    </location>
</feature>
<dbReference type="STRING" id="767519.SAMN05216559_3546"/>
<dbReference type="GO" id="GO:0005975">
    <property type="term" value="P:carbohydrate metabolic process"/>
    <property type="evidence" value="ECO:0007669"/>
    <property type="project" value="InterPro"/>
</dbReference>
<dbReference type="EMBL" id="FOZK01000004">
    <property type="protein sequence ID" value="SFS09611.1"/>
    <property type="molecule type" value="Genomic_DNA"/>
</dbReference>
<dbReference type="InterPro" id="IPR006047">
    <property type="entry name" value="GH13_cat_dom"/>
</dbReference>
<proteinExistence type="inferred from homology"/>
<dbReference type="Pfam" id="PF22157">
    <property type="entry name" value="SupH-like_C"/>
    <property type="match status" value="1"/>
</dbReference>
<comment type="similarity">
    <text evidence="1">Belongs to the glycosyl hydrolase 13 family.</text>
</comment>
<gene>
    <name evidence="3" type="ORF">SAMN05216559_3546</name>
</gene>
<accession>A0A1I6M1P8</accession>
<dbReference type="Proteomes" id="UP000199062">
    <property type="component" value="Unassembled WGS sequence"/>
</dbReference>
<protein>
    <submittedName>
        <fullName evidence="3">Maltose alpha-D-glucosyltransferase/ alpha-amylase</fullName>
    </submittedName>
</protein>
<evidence type="ECO:0000256" key="1">
    <source>
        <dbReference type="ARBA" id="ARBA00008061"/>
    </source>
</evidence>
<sequence>MTTSDFWYKNALIYGVDLETFMDSDGDGVGDIQGLIGRLDYLDRLGVDCLWVLPFYPSPRRDDGYDVTDYYDVDDRYGTLGDFVELVREADSRGIRVLIDLIVNHTSRDHPWFQKARRGEQPYRDYYVWSEDPPEPEVPPIFPDEEDSVWSYDEEAAASYYHRFYSHEPGLDMSNPAVRREVEQIMGFWLQLGVSGFRFDAAPIMIGKKGLESTAMANPHDVFREFREFVDRRSEDALLLGEAGGTASEVGEFFGDGDELNMLFDFLLAGYLFHSLATEDAASLSEGLKILPEMPETGQWANFLRNHDELNLEWVTEAQRQDVFDAFAPDESMRIFDRGVRRRLAPMFDGDQARIRMAVRTPMQWADEENAGFSSAPASELTRPVVDDEEFGYESVNVDDQRFDEGSLLNWMESLSHTRMEHPEIGWGDCAILDVETHDVFAHRADWDGRSLVAVHNLTGDPQTTAVTLEEGEDACVVPVFGDQDHGVDGGTIELDMDPYGYHWFRVGIVQNSPVQPIEDRSP</sequence>
<organism evidence="3 4">
    <name type="scientific">Halomicrobium zhouii</name>
    <dbReference type="NCBI Taxonomy" id="767519"/>
    <lineage>
        <taxon>Archaea</taxon>
        <taxon>Methanobacteriati</taxon>
        <taxon>Methanobacteriota</taxon>
        <taxon>Stenosarchaea group</taxon>
        <taxon>Halobacteria</taxon>
        <taxon>Halobacteriales</taxon>
        <taxon>Haloarculaceae</taxon>
        <taxon>Halomicrobium</taxon>
    </lineage>
</organism>
<evidence type="ECO:0000259" key="2">
    <source>
        <dbReference type="SMART" id="SM00642"/>
    </source>
</evidence>
<dbReference type="InterPro" id="IPR045857">
    <property type="entry name" value="O16G_dom_2"/>
</dbReference>
<dbReference type="AlphaFoldDB" id="A0A1I6M1P8"/>
<evidence type="ECO:0000313" key="3">
    <source>
        <dbReference type="EMBL" id="SFS09611.1"/>
    </source>
</evidence>
<dbReference type="Gene3D" id="3.90.400.10">
    <property type="entry name" value="Oligo-1,6-glucosidase, Domain 2"/>
    <property type="match status" value="1"/>
</dbReference>
<name>A0A1I6M1P8_9EURY</name>
<dbReference type="Pfam" id="PF00128">
    <property type="entry name" value="Alpha-amylase"/>
    <property type="match status" value="1"/>
</dbReference>
<dbReference type="InterPro" id="IPR013780">
    <property type="entry name" value="Glyco_hydro_b"/>
</dbReference>
<dbReference type="SMART" id="SM00642">
    <property type="entry name" value="Aamy"/>
    <property type="match status" value="1"/>
</dbReference>
<dbReference type="GO" id="GO:0016740">
    <property type="term" value="F:transferase activity"/>
    <property type="evidence" value="ECO:0007669"/>
    <property type="project" value="UniProtKB-KW"/>
</dbReference>
<dbReference type="InterPro" id="IPR054049">
    <property type="entry name" value="SupH-like_C"/>
</dbReference>
<keyword evidence="4" id="KW-1185">Reference proteome</keyword>
<dbReference type="GO" id="GO:0004556">
    <property type="term" value="F:alpha-amylase activity"/>
    <property type="evidence" value="ECO:0007669"/>
    <property type="project" value="InterPro"/>
</dbReference>
<evidence type="ECO:0000313" key="4">
    <source>
        <dbReference type="Proteomes" id="UP000199062"/>
    </source>
</evidence>